<sequence length="334" mass="35468">MTASSSPSPARRRALLSSGAAALAALAVATVPGTAVAAPGGPRGQAPTTIALLGDTPYGPEQRELFPALADDVDDDRRVRLVLHAGDVKAGSESCSDALLGDSLQKYESFEDPFVLTPGDNDWTDCHRTTNGSFVPTERLDRLRELMFPVPGETIGGRGMRVVSQGVTDPAHADYVENVRFTRSGVVMATVHVVGSSNGLLPWAQLPGGDRPAERLAEFEARRAANLAWIDAAFDEAEATGAAGVLLLLQAEPVDDDPGFAAERELILARSRAFDGPVLLAHGDEHRYEAEPAYGGVANLTRLETFGDTATEWLRLTVDPRTDAVFSWEPVAVG</sequence>
<reference evidence="4" key="1">
    <citation type="journal article" date="2019" name="Int. J. Syst. Evol. Microbiol.">
        <title>The Global Catalogue of Microorganisms (GCM) 10K type strain sequencing project: providing services to taxonomists for standard genome sequencing and annotation.</title>
        <authorList>
            <consortium name="The Broad Institute Genomics Platform"/>
            <consortium name="The Broad Institute Genome Sequencing Center for Infectious Disease"/>
            <person name="Wu L."/>
            <person name="Ma J."/>
        </authorList>
    </citation>
    <scope>NUCLEOTIDE SEQUENCE [LARGE SCALE GENOMIC DNA]</scope>
    <source>
        <strain evidence="4">NCAIM B.02333</strain>
    </source>
</reference>
<evidence type="ECO:0000256" key="1">
    <source>
        <dbReference type="SAM" id="SignalP"/>
    </source>
</evidence>
<dbReference type="SUPFAM" id="SSF56300">
    <property type="entry name" value="Metallo-dependent phosphatases"/>
    <property type="match status" value="1"/>
</dbReference>
<gene>
    <name evidence="3" type="ORF">ACFOLH_11890</name>
</gene>
<proteinExistence type="predicted"/>
<dbReference type="PROSITE" id="PS51318">
    <property type="entry name" value="TAT"/>
    <property type="match status" value="1"/>
</dbReference>
<feature type="chain" id="PRO_5047027959" evidence="1">
    <location>
        <begin position="38"/>
        <end position="334"/>
    </location>
</feature>
<dbReference type="RefSeq" id="WP_340294490.1">
    <property type="nucleotide sequence ID" value="NZ_JBBEOI010000162.1"/>
</dbReference>
<keyword evidence="4" id="KW-1185">Reference proteome</keyword>
<dbReference type="EMBL" id="JBHRWW010000007">
    <property type="protein sequence ID" value="MFC3689044.1"/>
    <property type="molecule type" value="Genomic_DNA"/>
</dbReference>
<evidence type="ECO:0000313" key="3">
    <source>
        <dbReference type="EMBL" id="MFC3689044.1"/>
    </source>
</evidence>
<dbReference type="InterPro" id="IPR004843">
    <property type="entry name" value="Calcineurin-like_PHP"/>
</dbReference>
<dbReference type="Pfam" id="PF00149">
    <property type="entry name" value="Metallophos"/>
    <property type="match status" value="1"/>
</dbReference>
<evidence type="ECO:0000313" key="4">
    <source>
        <dbReference type="Proteomes" id="UP001595685"/>
    </source>
</evidence>
<feature type="domain" description="Calcineurin-like phosphoesterase" evidence="2">
    <location>
        <begin position="49"/>
        <end position="158"/>
    </location>
</feature>
<organism evidence="3 4">
    <name type="scientific">Aquipuribacter hungaricus</name>
    <dbReference type="NCBI Taxonomy" id="545624"/>
    <lineage>
        <taxon>Bacteria</taxon>
        <taxon>Bacillati</taxon>
        <taxon>Actinomycetota</taxon>
        <taxon>Actinomycetes</taxon>
        <taxon>Micrococcales</taxon>
        <taxon>Intrasporangiaceae</taxon>
        <taxon>Aquipuribacter</taxon>
    </lineage>
</organism>
<dbReference type="InterPro" id="IPR029052">
    <property type="entry name" value="Metallo-depent_PP-like"/>
</dbReference>
<keyword evidence="1" id="KW-0732">Signal</keyword>
<evidence type="ECO:0000259" key="2">
    <source>
        <dbReference type="Pfam" id="PF00149"/>
    </source>
</evidence>
<accession>A0ABV7WI33</accession>
<protein>
    <submittedName>
        <fullName evidence="3">Metallophosphoesterase</fullName>
    </submittedName>
</protein>
<feature type="signal peptide" evidence="1">
    <location>
        <begin position="1"/>
        <end position="37"/>
    </location>
</feature>
<name>A0ABV7WI33_9MICO</name>
<dbReference type="Proteomes" id="UP001595685">
    <property type="component" value="Unassembled WGS sequence"/>
</dbReference>
<comment type="caution">
    <text evidence="3">The sequence shown here is derived from an EMBL/GenBank/DDBJ whole genome shotgun (WGS) entry which is preliminary data.</text>
</comment>
<dbReference type="InterPro" id="IPR006311">
    <property type="entry name" value="TAT_signal"/>
</dbReference>